<organism evidence="10 11">
    <name type="scientific">Sulfurospirillum cavolei</name>
    <dbReference type="NCBI Taxonomy" id="366522"/>
    <lineage>
        <taxon>Bacteria</taxon>
        <taxon>Pseudomonadati</taxon>
        <taxon>Campylobacterota</taxon>
        <taxon>Epsilonproteobacteria</taxon>
        <taxon>Campylobacterales</taxon>
        <taxon>Sulfurospirillaceae</taxon>
        <taxon>Sulfurospirillum</taxon>
    </lineage>
</organism>
<evidence type="ECO:0000256" key="1">
    <source>
        <dbReference type="ARBA" id="ARBA00004970"/>
    </source>
</evidence>
<gene>
    <name evidence="10" type="ORF">CFH80_05470</name>
</gene>
<evidence type="ECO:0000313" key="10">
    <source>
        <dbReference type="EMBL" id="DAB36332.1"/>
    </source>
</evidence>
<reference evidence="10 11" key="1">
    <citation type="journal article" date="2017" name="Front. Microbiol.">
        <title>Comparative Genomic Analysis of the Class Epsilonproteobacteria and Proposed Reclassification to Epsilonbacteraeota (phyl. nov.).</title>
        <authorList>
            <person name="Waite D.W."/>
            <person name="Vanwonterghem I."/>
            <person name="Rinke C."/>
            <person name="Parks D.H."/>
            <person name="Zhang Y."/>
            <person name="Takai K."/>
            <person name="Sievert S.M."/>
            <person name="Simon J."/>
            <person name="Campbell B.J."/>
            <person name="Hanson T.E."/>
            <person name="Woyke T."/>
            <person name="Klotz M.G."/>
            <person name="Hugenholtz P."/>
        </authorList>
    </citation>
    <scope>NUCLEOTIDE SEQUENCE [LARGE SCALE GENOMIC DNA]</scope>
    <source>
        <strain evidence="10">UBA11420</strain>
    </source>
</reference>
<sequence length="147" mass="17003">DNPEFIGEYTHHDIDVIWQRYFDAIEALAQSRLFEVVGHLDLIKIFNYLPKKDIRSIAQKAIKAIKKADMVVEINAAGLRKPVKEQYPGDVLMELLAQSDIPITFGSDAHSIDQIGFCQEEIRQVAKRYGYKKCALFEKREREMVNF</sequence>
<evidence type="ECO:0000256" key="7">
    <source>
        <dbReference type="ARBA" id="ARBA00049158"/>
    </source>
</evidence>
<evidence type="ECO:0000256" key="6">
    <source>
        <dbReference type="ARBA" id="ARBA00023102"/>
    </source>
</evidence>
<dbReference type="InterPro" id="IPR016195">
    <property type="entry name" value="Pol/histidinol_Pase-like"/>
</dbReference>
<evidence type="ECO:0000313" key="11">
    <source>
        <dbReference type="Proteomes" id="UP000231638"/>
    </source>
</evidence>
<dbReference type="UniPathway" id="UPA00031">
    <property type="reaction ID" value="UER00013"/>
</dbReference>
<evidence type="ECO:0000256" key="2">
    <source>
        <dbReference type="ARBA" id="ARBA00009152"/>
    </source>
</evidence>
<evidence type="ECO:0000256" key="5">
    <source>
        <dbReference type="ARBA" id="ARBA00022801"/>
    </source>
</evidence>
<evidence type="ECO:0000256" key="4">
    <source>
        <dbReference type="ARBA" id="ARBA00022605"/>
    </source>
</evidence>
<evidence type="ECO:0000256" key="8">
    <source>
        <dbReference type="RuleBase" id="RU366003"/>
    </source>
</evidence>
<keyword evidence="5 8" id="KW-0378">Hydrolase</keyword>
<dbReference type="SUPFAM" id="SSF89550">
    <property type="entry name" value="PHP domain-like"/>
    <property type="match status" value="1"/>
</dbReference>
<dbReference type="GO" id="GO:0004401">
    <property type="term" value="F:histidinol-phosphatase activity"/>
    <property type="evidence" value="ECO:0007669"/>
    <property type="project" value="UniProtKB-UniRule"/>
</dbReference>
<name>A0A2D3W4M3_9BACT</name>
<feature type="domain" description="PHP" evidence="9">
    <location>
        <begin position="14"/>
        <end position="76"/>
    </location>
</feature>
<comment type="catalytic activity">
    <reaction evidence="7 8">
        <text>L-histidinol phosphate + H2O = L-histidinol + phosphate</text>
        <dbReference type="Rhea" id="RHEA:14465"/>
        <dbReference type="ChEBI" id="CHEBI:15377"/>
        <dbReference type="ChEBI" id="CHEBI:43474"/>
        <dbReference type="ChEBI" id="CHEBI:57699"/>
        <dbReference type="ChEBI" id="CHEBI:57980"/>
        <dbReference type="EC" id="3.1.3.15"/>
    </reaction>
</comment>
<dbReference type="Gene3D" id="3.20.20.140">
    <property type="entry name" value="Metal-dependent hydrolases"/>
    <property type="match status" value="1"/>
</dbReference>
<dbReference type="EC" id="3.1.3.15" evidence="3 8"/>
<evidence type="ECO:0000256" key="3">
    <source>
        <dbReference type="ARBA" id="ARBA00013085"/>
    </source>
</evidence>
<dbReference type="InterPro" id="IPR010140">
    <property type="entry name" value="Histidinol_P_phosphatase_HisJ"/>
</dbReference>
<dbReference type="PANTHER" id="PTHR21039">
    <property type="entry name" value="HISTIDINOL PHOSPHATASE-RELATED"/>
    <property type="match status" value="1"/>
</dbReference>
<comment type="caution">
    <text evidence="10">The sequence shown here is derived from an EMBL/GenBank/DDBJ whole genome shotgun (WGS) entry which is preliminary data.</text>
</comment>
<feature type="non-terminal residue" evidence="10">
    <location>
        <position position="1"/>
    </location>
</feature>
<dbReference type="Proteomes" id="UP000231638">
    <property type="component" value="Unassembled WGS sequence"/>
</dbReference>
<dbReference type="InterPro" id="IPR004013">
    <property type="entry name" value="PHP_dom"/>
</dbReference>
<dbReference type="AlphaFoldDB" id="A0A2D3W4M3"/>
<comment type="pathway">
    <text evidence="1 8">Amino-acid biosynthesis; L-histidine biosynthesis; L-histidine from 5-phospho-alpha-D-ribose 1-diphosphate: step 8/9.</text>
</comment>
<dbReference type="Pfam" id="PF02811">
    <property type="entry name" value="PHP"/>
    <property type="match status" value="1"/>
</dbReference>
<protein>
    <recommendedName>
        <fullName evidence="3 8">Histidinol-phosphatase</fullName>
        <shortName evidence="8">HolPase</shortName>
        <ecNumber evidence="3 8">3.1.3.15</ecNumber>
    </recommendedName>
</protein>
<comment type="similarity">
    <text evidence="2 8">Belongs to the PHP hydrolase family. HisK subfamily.</text>
</comment>
<dbReference type="STRING" id="366522.GCA_001548055_00803"/>
<dbReference type="PANTHER" id="PTHR21039:SF0">
    <property type="entry name" value="HISTIDINOL-PHOSPHATASE"/>
    <property type="match status" value="1"/>
</dbReference>
<evidence type="ECO:0000259" key="9">
    <source>
        <dbReference type="Pfam" id="PF02811"/>
    </source>
</evidence>
<proteinExistence type="inferred from homology"/>
<dbReference type="GO" id="GO:0005737">
    <property type="term" value="C:cytoplasm"/>
    <property type="evidence" value="ECO:0007669"/>
    <property type="project" value="TreeGrafter"/>
</dbReference>
<keyword evidence="6 8" id="KW-0368">Histidine biosynthesis</keyword>
<accession>A0A2D3W4M3</accession>
<keyword evidence="4 8" id="KW-0028">Amino-acid biosynthesis</keyword>
<dbReference type="GO" id="GO:0000105">
    <property type="term" value="P:L-histidine biosynthetic process"/>
    <property type="evidence" value="ECO:0007669"/>
    <property type="project" value="UniProtKB-UniRule"/>
</dbReference>
<dbReference type="EMBL" id="DLUG01000146">
    <property type="protein sequence ID" value="DAB36332.1"/>
    <property type="molecule type" value="Genomic_DNA"/>
</dbReference>